<reference evidence="1 2" key="1">
    <citation type="submission" date="2015-06" db="EMBL/GenBank/DDBJ databases">
        <authorList>
            <person name="Xie B.-B."/>
            <person name="Rong J.-C."/>
            <person name="Qin Q.-L."/>
            <person name="Zhang Y.-Z."/>
        </authorList>
    </citation>
    <scope>NUCLEOTIDE SEQUENCE [LARGE SCALE GENOMIC DNA]</scope>
    <source>
        <strain evidence="1 2">JCM 20779</strain>
    </source>
</reference>
<name>A0ABN5CL74_PSEO7</name>
<gene>
    <name evidence="1" type="ORF">PPIS_b1392</name>
</gene>
<dbReference type="EMBL" id="CP011925">
    <property type="protein sequence ID" value="ATD10374.1"/>
    <property type="molecule type" value="Genomic_DNA"/>
</dbReference>
<proteinExistence type="predicted"/>
<dbReference type="Proteomes" id="UP000016521">
    <property type="component" value="Chromosome II"/>
</dbReference>
<keyword evidence="2" id="KW-1185">Reference proteome</keyword>
<organism evidence="1 2">
    <name type="scientific">Pseudoalteromonas piscicida</name>
    <dbReference type="NCBI Taxonomy" id="43662"/>
    <lineage>
        <taxon>Bacteria</taxon>
        <taxon>Pseudomonadati</taxon>
        <taxon>Pseudomonadota</taxon>
        <taxon>Gammaproteobacteria</taxon>
        <taxon>Alteromonadales</taxon>
        <taxon>Pseudoalteromonadaceae</taxon>
        <taxon>Pseudoalteromonas</taxon>
    </lineage>
</organism>
<evidence type="ECO:0000313" key="2">
    <source>
        <dbReference type="Proteomes" id="UP000016521"/>
    </source>
</evidence>
<accession>A0ABN5CL74</accession>
<evidence type="ECO:0000313" key="1">
    <source>
        <dbReference type="EMBL" id="ATD10374.1"/>
    </source>
</evidence>
<sequence length="41" mass="5075">MARAVLLAKTKNFYIKANFYFNRRYFLTEIYYNPIFQNDES</sequence>
<protein>
    <submittedName>
        <fullName evidence="1">Uncharacterized protein</fullName>
    </submittedName>
</protein>